<dbReference type="InterPro" id="IPR007391">
    <property type="entry name" value="Vancomycin_resist_VanW"/>
</dbReference>
<dbReference type="Pfam" id="PF04294">
    <property type="entry name" value="VanW"/>
    <property type="match status" value="1"/>
</dbReference>
<reference evidence="1 2" key="1">
    <citation type="submission" date="2023-07" db="EMBL/GenBank/DDBJ databases">
        <title>Genomic Encyclopedia of Type Strains, Phase IV (KMG-IV): sequencing the most valuable type-strain genomes for metagenomic binning, comparative biology and taxonomic classification.</title>
        <authorList>
            <person name="Goeker M."/>
        </authorList>
    </citation>
    <scope>NUCLEOTIDE SEQUENCE [LARGE SCALE GENOMIC DNA]</scope>
    <source>
        <strain evidence="1 2">DSM 18695</strain>
    </source>
</reference>
<dbReference type="PANTHER" id="PTHR35788:SF1">
    <property type="entry name" value="EXPORTED PROTEIN"/>
    <property type="match status" value="1"/>
</dbReference>
<dbReference type="InterPro" id="IPR052913">
    <property type="entry name" value="Glycopeptide_resist_protein"/>
</dbReference>
<protein>
    <recommendedName>
        <fullName evidence="3">Vanw family protein</fullName>
    </recommendedName>
</protein>
<evidence type="ECO:0008006" key="3">
    <source>
        <dbReference type="Google" id="ProtNLM"/>
    </source>
</evidence>
<dbReference type="Proteomes" id="UP001228905">
    <property type="component" value="Unassembled WGS sequence"/>
</dbReference>
<dbReference type="EMBL" id="JAUSVS010000001">
    <property type="protein sequence ID" value="MDQ0462546.1"/>
    <property type="molecule type" value="Genomic_DNA"/>
</dbReference>
<dbReference type="SUPFAM" id="SSF53756">
    <property type="entry name" value="UDP-Glycosyltransferase/glycogen phosphorylase"/>
    <property type="match status" value="1"/>
</dbReference>
<proteinExistence type="predicted"/>
<gene>
    <name evidence="1" type="ORF">QO010_000294</name>
</gene>
<comment type="caution">
    <text evidence="1">The sequence shown here is derived from an EMBL/GenBank/DDBJ whole genome shotgun (WGS) entry which is preliminary data.</text>
</comment>
<dbReference type="RefSeq" id="WP_307344985.1">
    <property type="nucleotide sequence ID" value="NZ_JAUSVS010000001.1"/>
</dbReference>
<evidence type="ECO:0000313" key="1">
    <source>
        <dbReference type="EMBL" id="MDQ0462546.1"/>
    </source>
</evidence>
<sequence>MNQIPRPADLTPDPDTDWWERPSRLSGALFQAKVAVFRLRRGVIDTTSGLKRLAQGPVPAGYRLLAEARSDLWTEERSREHRHQRGKVENLRRATAAIGGGLLPAGTVFSFWKQVGKATRRRGFVDGRMIQEGCLVPSVGGGLCQLSNALYDVARRAGCEIVERHGHSKVVPGSASTHGQDATVAWNYVDLRWRHAQPLHIETWLTETQLVVRFHGPGAAPEAETPAAAAPGRIARACDSCNETSCHRHKPGSDQAGTGRRVWLVDDNWPEFQAWRAETAGPTDLLGLPLDGGRWRLARYAWRDAPAGRTRSAPLQALARSAAVRRVAHLGPARRRAELAGAEAIARALERLLTPDDIEVVAAQSLLPFLWRGGRLGGRRFSVLMTRLPMALLQSRLDEAARAGGPDQASLTDFRADPALVAAETEALAQAHQIVTPHAAVAAAFPGRAVRLPWAVPSMTPRTPVAGRRIAFPGPTAARKGAWVVREAAQALGLEVALAGSALEGAGFWSGVETLTAGPDWLDGVGVVVQPAVVEDSPRRLLAALAAGVPVIATNACGLDPQPGLTLIPPQDAAALIDALREHLS</sequence>
<evidence type="ECO:0000313" key="2">
    <source>
        <dbReference type="Proteomes" id="UP001228905"/>
    </source>
</evidence>
<dbReference type="Pfam" id="PF13692">
    <property type="entry name" value="Glyco_trans_1_4"/>
    <property type="match status" value="1"/>
</dbReference>
<dbReference type="PANTHER" id="PTHR35788">
    <property type="entry name" value="EXPORTED PROTEIN-RELATED"/>
    <property type="match status" value="1"/>
</dbReference>
<organism evidence="1 2">
    <name type="scientific">Caulobacter ginsengisoli</name>
    <dbReference type="NCBI Taxonomy" id="400775"/>
    <lineage>
        <taxon>Bacteria</taxon>
        <taxon>Pseudomonadati</taxon>
        <taxon>Pseudomonadota</taxon>
        <taxon>Alphaproteobacteria</taxon>
        <taxon>Caulobacterales</taxon>
        <taxon>Caulobacteraceae</taxon>
        <taxon>Caulobacter</taxon>
    </lineage>
</organism>
<accession>A0ABU0IKK7</accession>
<keyword evidence="2" id="KW-1185">Reference proteome</keyword>
<dbReference type="Gene3D" id="3.40.50.2000">
    <property type="entry name" value="Glycogen Phosphorylase B"/>
    <property type="match status" value="1"/>
</dbReference>
<name>A0ABU0IKK7_9CAUL</name>